<organism evidence="4 6">
    <name type="scientific">Crassostrea virginica</name>
    <name type="common">Eastern oyster</name>
    <dbReference type="NCBI Taxonomy" id="6565"/>
    <lineage>
        <taxon>Eukaryota</taxon>
        <taxon>Metazoa</taxon>
        <taxon>Spiralia</taxon>
        <taxon>Lophotrochozoa</taxon>
        <taxon>Mollusca</taxon>
        <taxon>Bivalvia</taxon>
        <taxon>Autobranchia</taxon>
        <taxon>Pteriomorphia</taxon>
        <taxon>Ostreida</taxon>
        <taxon>Ostreoidea</taxon>
        <taxon>Ostreidae</taxon>
        <taxon>Crassostrea</taxon>
    </lineage>
</organism>
<dbReference type="RefSeq" id="XP_022315824.1">
    <property type="nucleotide sequence ID" value="XM_022460116.1"/>
</dbReference>
<reference evidence="5 6" key="1">
    <citation type="submission" date="2025-04" db="UniProtKB">
        <authorList>
            <consortium name="RefSeq"/>
        </authorList>
    </citation>
    <scope>IDENTIFICATION</scope>
    <source>
        <tissue evidence="5 6">Whole sample</tissue>
    </source>
</reference>
<feature type="region of interest" description="Disordered" evidence="2">
    <location>
        <begin position="187"/>
        <end position="276"/>
    </location>
</feature>
<evidence type="ECO:0000313" key="4">
    <source>
        <dbReference type="Proteomes" id="UP000694844"/>
    </source>
</evidence>
<dbReference type="PANTHER" id="PTHR21623:SF2">
    <property type="entry name" value="COILED-COIL DOMAIN-CONTAINING PROTEIN 33"/>
    <property type="match status" value="1"/>
</dbReference>
<dbReference type="SUPFAM" id="SSF49562">
    <property type="entry name" value="C2 domain (Calcium/lipid-binding domain, CaLB)"/>
    <property type="match status" value="1"/>
</dbReference>
<feature type="region of interest" description="Disordered" evidence="2">
    <location>
        <begin position="938"/>
        <end position="957"/>
    </location>
</feature>
<dbReference type="Proteomes" id="UP000694844">
    <property type="component" value="Chromosome 2"/>
</dbReference>
<dbReference type="InterPro" id="IPR039889">
    <property type="entry name" value="CCD33"/>
</dbReference>
<accession>A0A8B8CJA0</accession>
<feature type="compositionally biased region" description="Pro residues" evidence="2">
    <location>
        <begin position="206"/>
        <end position="215"/>
    </location>
</feature>
<dbReference type="KEGG" id="cvn:111119692"/>
<name>A0A8B8CJA0_CRAVI</name>
<gene>
    <name evidence="5 6" type="primary">LOC111119692</name>
</gene>
<feature type="compositionally biased region" description="Basic and acidic residues" evidence="2">
    <location>
        <begin position="938"/>
        <end position="949"/>
    </location>
</feature>
<evidence type="ECO:0000313" key="6">
    <source>
        <dbReference type="RefSeq" id="XP_022315825.1"/>
    </source>
</evidence>
<feature type="region of interest" description="Disordered" evidence="2">
    <location>
        <begin position="314"/>
        <end position="335"/>
    </location>
</feature>
<feature type="compositionally biased region" description="Low complexity" evidence="2">
    <location>
        <begin position="755"/>
        <end position="771"/>
    </location>
</feature>
<feature type="region of interest" description="Disordered" evidence="2">
    <location>
        <begin position="737"/>
        <end position="771"/>
    </location>
</feature>
<dbReference type="GO" id="GO:0005777">
    <property type="term" value="C:peroxisome"/>
    <property type="evidence" value="ECO:0007669"/>
    <property type="project" value="TreeGrafter"/>
</dbReference>
<sequence length="1090" mass="122748">MESMSSHLPKVDDKALEFDVNIQDAQFNHEGRYFLRLSINSLHTSDYSGIEVRHGEGGAFRKENEAETDVVTQQESAVLSRFQDKQFTFRLPVGFCKNDKNHDVYLLVEAFSLPSDGGMGRKVGEGKFAIYPRPNAPRIKADVEEGEDFYNYTDVLSLLRTVSTDSVQMHCGRIRSIYSLREVVVPKPKSPIKTPPKKTVKKQTPTPKPSPPPSSRPAVRPKQPPSPTSSWGGDNISILLPSSPAFPPLSDGKTVKEEPLKDKDRHTYQVQSTYRHVSGRGREQIDVILHGASSLPDTESGTTPQAFVIVKKKSDDNQQGAVTHTSLRPTSSPSWEEMISTSMDSTKAGDDFLVLSVADGRSKQELVDYQIPVNSLQPFHQYHLELVKPKKGVPNGVRVFATITRKLAQLPKDASSPQYLGLEVLLRAVQKPLQTSMGPLIAVARIVPDFYNYKSNYLVSHPRAAGVSMTSVSFPSPHPSSFSVPPRTKHGYPQISLPGRPDVQPEWNHPYLFCDERDKATLFTPSAALVIEYYHQDTAMTDQFWKMKSPMGFSALQLDKDLYKELIKESAYKGLRVDNLPIQVFKDYPRGTDIVTIDGKQPTVGLILKLITTNEPDAMVTGNNLETLPALDLFPEPNAGYYRTGDEATSQKSPEVLKVSFAEEPPSWDSLSSERQETPPAQPGYYLQKVYKKPMSPNCLFQVYSLSGLQPIKDGDLPPYEAMESILPDYQYIFVDPDNKSGPPKTQRAPASTQMPGGSTSMMPGGPSTSTQANGLDQTSMNVLDHQMKELENYRAAIQRMGQDIVALRQQIRELEGNNSQLRRDLANYNDASKLMIESAELDNLTKPEVMSRYAALKQTLQTNSGDIQMYKDKVQKLQNELIKKNDQEKKYIKIAQSYKQQTEVITKLQEKVKKSKNVEEALKKQEKVIEKMERILEKQHRDRSKKSTDGAAQEANEALLEENKRLRHQAEDLRDQLRFNNKGSDSDADKLELYQALEKAEARIQSLERQLAENSRSWGKERADMSLRLNEAEHGFGRSAGMVLHDYPVYDSPREISRVRKYPSACHCHCRQNDKLARNSPRRLSPLYR</sequence>
<proteinExistence type="predicted"/>
<feature type="compositionally biased region" description="Polar residues" evidence="2">
    <location>
        <begin position="317"/>
        <end position="335"/>
    </location>
</feature>
<dbReference type="InterPro" id="IPR000008">
    <property type="entry name" value="C2_dom"/>
</dbReference>
<evidence type="ECO:0000259" key="3">
    <source>
        <dbReference type="Pfam" id="PF00168"/>
    </source>
</evidence>
<feature type="compositionally biased region" description="Basic and acidic residues" evidence="2">
    <location>
        <begin position="253"/>
        <end position="267"/>
    </location>
</feature>
<dbReference type="AlphaFoldDB" id="A0A8B8CJA0"/>
<feature type="coiled-coil region" evidence="1">
    <location>
        <begin position="784"/>
        <end position="832"/>
    </location>
</feature>
<feature type="domain" description="C2" evidence="3">
    <location>
        <begin position="284"/>
        <end position="375"/>
    </location>
</feature>
<protein>
    <submittedName>
        <fullName evidence="5 6">Coiled-coil domain-containing protein 33-like isoform X1</fullName>
    </submittedName>
</protein>
<dbReference type="GeneID" id="111119692"/>
<evidence type="ECO:0000256" key="1">
    <source>
        <dbReference type="SAM" id="Coils"/>
    </source>
</evidence>
<evidence type="ECO:0000256" key="2">
    <source>
        <dbReference type="SAM" id="MobiDB-lite"/>
    </source>
</evidence>
<keyword evidence="1" id="KW-0175">Coiled coil</keyword>
<keyword evidence="4" id="KW-1185">Reference proteome</keyword>
<evidence type="ECO:0000313" key="5">
    <source>
        <dbReference type="RefSeq" id="XP_022315824.1"/>
    </source>
</evidence>
<dbReference type="OrthoDB" id="552574at2759"/>
<dbReference type="InterPro" id="IPR035892">
    <property type="entry name" value="C2_domain_sf"/>
</dbReference>
<dbReference type="PANTHER" id="PTHR21623">
    <property type="entry name" value="SPERIOLIN-BINDING FACTOR"/>
    <property type="match status" value="1"/>
</dbReference>
<dbReference type="RefSeq" id="XP_022315825.1">
    <property type="nucleotide sequence ID" value="XM_022460117.1"/>
</dbReference>
<dbReference type="Pfam" id="PF00168">
    <property type="entry name" value="C2"/>
    <property type="match status" value="1"/>
</dbReference>